<proteinExistence type="predicted"/>
<sequence length="317" mass="35877">MSAQGTKKPKNKKISKISTEELRQKLKLKHLEAQKKFKEKFPDIYNRLIEKGIDPGKIRLHSAKLLGTGILTGSLLLSPARGLEIPAQAYEIVEKFKFKEGEKNKNRTKNLREVLLNTLRSLLPEKPRPLTRDEEKLLEQVFEEMVGVKTRATLEGEHLNTTYGYIGAEQHLRRYPGDSLTQHGVGDAIKEGIAPGLGAWGYFAPTKEKFSQDLEETEKWYAVVQTLYLPDWNTRTRYLRDWYKYRKVLIVNTQNGNAVVASVADSGPAAWTGKHFGGSPEVMDYLGGAKYKKGAVILFFVDDPENKIALGPVEYNK</sequence>
<dbReference type="AlphaFoldDB" id="A0A1F7XA59"/>
<evidence type="ECO:0000313" key="2">
    <source>
        <dbReference type="Proteomes" id="UP000177053"/>
    </source>
</evidence>
<accession>A0A1F7XA59</accession>
<evidence type="ECO:0000313" key="1">
    <source>
        <dbReference type="EMBL" id="OGM11916.1"/>
    </source>
</evidence>
<protein>
    <submittedName>
        <fullName evidence="1">Uncharacterized protein</fullName>
    </submittedName>
</protein>
<dbReference type="Proteomes" id="UP000177053">
    <property type="component" value="Unassembled WGS sequence"/>
</dbReference>
<comment type="caution">
    <text evidence="1">The sequence shown here is derived from an EMBL/GenBank/DDBJ whole genome shotgun (WGS) entry which is preliminary data.</text>
</comment>
<name>A0A1F7XA59_9BACT</name>
<dbReference type="EMBL" id="MGFS01000007">
    <property type="protein sequence ID" value="OGM11916.1"/>
    <property type="molecule type" value="Genomic_DNA"/>
</dbReference>
<reference evidence="1 2" key="1">
    <citation type="journal article" date="2016" name="Nat. Commun.">
        <title>Thousands of microbial genomes shed light on interconnected biogeochemical processes in an aquifer system.</title>
        <authorList>
            <person name="Anantharaman K."/>
            <person name="Brown C.T."/>
            <person name="Hug L.A."/>
            <person name="Sharon I."/>
            <person name="Castelle C.J."/>
            <person name="Probst A.J."/>
            <person name="Thomas B.C."/>
            <person name="Singh A."/>
            <person name="Wilkins M.J."/>
            <person name="Karaoz U."/>
            <person name="Brodie E.L."/>
            <person name="Williams K.H."/>
            <person name="Hubbard S.S."/>
            <person name="Banfield J.F."/>
        </authorList>
    </citation>
    <scope>NUCLEOTIDE SEQUENCE [LARGE SCALE GENOMIC DNA]</scope>
</reference>
<gene>
    <name evidence="1" type="ORF">A2Z22_01640</name>
</gene>
<organism evidence="1 2">
    <name type="scientific">Candidatus Woesebacteria bacterium RBG_16_34_12</name>
    <dbReference type="NCBI Taxonomy" id="1802480"/>
    <lineage>
        <taxon>Bacteria</taxon>
        <taxon>Candidatus Woeseibacteriota</taxon>
    </lineage>
</organism>